<gene>
    <name evidence="1" type="ORF">vBPaerPsIn_37c</name>
</gene>
<protein>
    <submittedName>
        <fullName evidence="1">DUF768 domain-containing protein</fullName>
    </submittedName>
</protein>
<sequence length="102" mass="11289">MELSDVKKGQVVVVGNLDTDPPRATFEKTNARMPGVVVDIDSGVTCLNVKVLFGDGNIDWGDAIDIKLLHSDAESNKLRKKMAKKVMQKLEELFGEVYQAIR</sequence>
<dbReference type="EMBL" id="OM870970">
    <property type="protein sequence ID" value="UOL48065.1"/>
    <property type="molecule type" value="Genomic_DNA"/>
</dbReference>
<reference evidence="1 2" key="1">
    <citation type="submission" date="2022-02" db="EMBL/GenBank/DDBJ databases">
        <authorList>
            <person name="Akremi I."/>
            <person name="Wagemans J."/>
        </authorList>
    </citation>
    <scope>NUCLEOTIDE SEQUENCE [LARGE SCALE GENOMIC DNA]</scope>
</reference>
<accession>A0AAE9KDZ9</accession>
<name>A0AAE9KDZ9_9CAUD</name>
<proteinExistence type="predicted"/>
<evidence type="ECO:0000313" key="2">
    <source>
        <dbReference type="Proteomes" id="UP001218704"/>
    </source>
</evidence>
<organism evidence="1 2">
    <name type="scientific">Pseudomonas phage vB_Paer_PsIn</name>
    <dbReference type="NCBI Taxonomy" id="2924907"/>
    <lineage>
        <taxon>Viruses</taxon>
        <taxon>Duplodnaviria</taxon>
        <taxon>Heunggongvirae</taxon>
        <taxon>Uroviricota</taxon>
        <taxon>Caudoviricetes</taxon>
        <taxon>Vandenendeviridae</taxon>
        <taxon>Skurskavirinae</taxon>
        <taxon>Pakpunavirus</taxon>
        <taxon>Pakpunavirus PsIn</taxon>
    </lineage>
</organism>
<dbReference type="Proteomes" id="UP001218704">
    <property type="component" value="Segment"/>
</dbReference>
<evidence type="ECO:0000313" key="1">
    <source>
        <dbReference type="EMBL" id="UOL48065.1"/>
    </source>
</evidence>
<keyword evidence="2" id="KW-1185">Reference proteome</keyword>